<dbReference type="PANTHER" id="PTHR13710:SF152">
    <property type="entry name" value="ATP-DEPENDENT DNA HELICASE Q5"/>
    <property type="match status" value="1"/>
</dbReference>
<comment type="similarity">
    <text evidence="2 10">Belongs to the helicase family. RecQ subfamily.</text>
</comment>
<sequence>MMTEENVPRYNQQKSQHVSLSHGLERQLLESLYNVFGFQGFRNELQENAVKTIASAGQDVFVSMPTGAGKSLCYQLPALAGERSGVTVVISPLIALMTDQMQQLRSLGICAETLNSSMSKEERNRVRKDLYSPCPCTRLLYITPEQAATEGFHTILNQLNKNYKFAYVAVDEAHCVSQWGHDFRPDYLRLGELRQKYPKVPWIALTATASMSVMNDILQHLYLRPPVAIFRASSFRPNIYYDVVFKECMDDPYEDLKSFAMLSLGEDWEETPPVSRGCGIVYCRTREACEEVALKLTKMGLFTRPYHAGVKNRAINQNDWMEGKFPVIAATISFGMGIDKPTVRFVAHWSVAQSVAGYYQESGRAGRDGQSAWCRIYYSRADRDSILYLLKRDEQSAKTQEEKFKANSACKSFNRMIKYCEEAHCRHSLLVKEFGDEVQNCKNNCDVCCKPRVVDRKLVNFQGTLISSKKRSNFQMEANDFDNDLYGGGRKGQKTENMDYENSHEDDYSEDQEKRAAKALSNTIKNEFEKRRGHKKNNEKKNRPYKNTRVLEPFSSFIPEIDISIREEYLTKLEEDVNANYNACAPLPSGFRLDKQDLLDCAADKEFGIFKTKKNVHMYRREFALLFKALKDSSKNLELHPILVCFDGSQSPAKKAREGSSLGRKSQSKERLYTLYDCIAKSRSSLQDEINLSTSEELFIDSGNTTDTLSRSSSYSSSAKSLNHSYPSSISTFTNTLNTPRHGEFQDSKLGKAHIVLSSPEGKKKESYCSFEKGPLALEMTVETPVQDLEKQEANCSKDVGSTSIKTNHSKEAGSTSIKPLVKYFFETSDKTGNDTESFSRWLGKEGKSIASDTRNSKDSFPVKRECSSTNGTVPVSVGKKTKIVANPEKLKTAADLVRKFLNPKYKQNKLSKEVFKKICRTLSHRLVDKNLVSEKHAREAVDEIFRKRKVYTSLDDIVDI</sequence>
<evidence type="ECO:0000256" key="11">
    <source>
        <dbReference type="SAM" id="MobiDB-lite"/>
    </source>
</evidence>
<evidence type="ECO:0000256" key="2">
    <source>
        <dbReference type="ARBA" id="ARBA00005446"/>
    </source>
</evidence>
<reference evidence="15" key="1">
    <citation type="submission" date="2025-08" db="UniProtKB">
        <authorList>
            <consortium name="RefSeq"/>
        </authorList>
    </citation>
    <scope>IDENTIFICATION</scope>
    <source>
        <tissue evidence="15">Muscle</tissue>
    </source>
</reference>
<name>A0ABM1C2L2_LIMPO</name>
<evidence type="ECO:0000313" key="15">
    <source>
        <dbReference type="RefSeq" id="XP_013793101.1"/>
    </source>
</evidence>
<dbReference type="Pfam" id="PF08236">
    <property type="entry name" value="SRI"/>
    <property type="match status" value="1"/>
</dbReference>
<dbReference type="Pfam" id="PF00270">
    <property type="entry name" value="DEAD"/>
    <property type="match status" value="1"/>
</dbReference>
<comment type="catalytic activity">
    <reaction evidence="9 10">
        <text>ATP + H2O = ADP + phosphate + H(+)</text>
        <dbReference type="Rhea" id="RHEA:13065"/>
        <dbReference type="ChEBI" id="CHEBI:15377"/>
        <dbReference type="ChEBI" id="CHEBI:15378"/>
        <dbReference type="ChEBI" id="CHEBI:30616"/>
        <dbReference type="ChEBI" id="CHEBI:43474"/>
        <dbReference type="ChEBI" id="CHEBI:456216"/>
    </reaction>
</comment>
<evidence type="ECO:0000256" key="5">
    <source>
        <dbReference type="ARBA" id="ARBA00022806"/>
    </source>
</evidence>
<gene>
    <name evidence="15" type="primary">LOC106477043</name>
</gene>
<evidence type="ECO:0000256" key="3">
    <source>
        <dbReference type="ARBA" id="ARBA00022741"/>
    </source>
</evidence>
<dbReference type="Gene3D" id="3.40.50.300">
    <property type="entry name" value="P-loop containing nucleotide triphosphate hydrolases"/>
    <property type="match status" value="2"/>
</dbReference>
<evidence type="ECO:0000313" key="14">
    <source>
        <dbReference type="Proteomes" id="UP000694941"/>
    </source>
</evidence>
<evidence type="ECO:0000256" key="10">
    <source>
        <dbReference type="RuleBase" id="RU364117"/>
    </source>
</evidence>
<dbReference type="NCBIfam" id="TIGR00614">
    <property type="entry name" value="recQ_fam"/>
    <property type="match status" value="1"/>
</dbReference>
<feature type="compositionally biased region" description="Basic residues" evidence="11">
    <location>
        <begin position="531"/>
        <end position="546"/>
    </location>
</feature>
<evidence type="ECO:0000259" key="12">
    <source>
        <dbReference type="PROSITE" id="PS51192"/>
    </source>
</evidence>
<feature type="region of interest" description="Disordered" evidence="11">
    <location>
        <begin position="485"/>
        <end position="546"/>
    </location>
</feature>
<dbReference type="InterPro" id="IPR011545">
    <property type="entry name" value="DEAD/DEAH_box_helicase_dom"/>
</dbReference>
<comment type="catalytic activity">
    <reaction evidence="8 10">
        <text>Couples ATP hydrolysis with the unwinding of duplex DNA by translocating in the 3'-5' direction.</text>
        <dbReference type="EC" id="5.6.2.4"/>
    </reaction>
</comment>
<evidence type="ECO:0000256" key="6">
    <source>
        <dbReference type="ARBA" id="ARBA00022840"/>
    </source>
</evidence>
<dbReference type="SMART" id="SM00490">
    <property type="entry name" value="HELICc"/>
    <property type="match status" value="1"/>
</dbReference>
<keyword evidence="7 10" id="KW-0539">Nucleus</keyword>
<dbReference type="InterPro" id="IPR014001">
    <property type="entry name" value="Helicase_ATP-bd"/>
</dbReference>
<evidence type="ECO:0000259" key="13">
    <source>
        <dbReference type="PROSITE" id="PS51194"/>
    </source>
</evidence>
<keyword evidence="3 10" id="KW-0547">Nucleotide-binding</keyword>
<dbReference type="InterPro" id="IPR001650">
    <property type="entry name" value="Helicase_C-like"/>
</dbReference>
<proteinExistence type="inferred from homology"/>
<feature type="compositionally biased region" description="Basic and acidic residues" evidence="11">
    <location>
        <begin position="493"/>
        <end position="516"/>
    </location>
</feature>
<comment type="subcellular location">
    <subcellularLocation>
        <location evidence="1 10">Nucleus</location>
    </subcellularLocation>
</comment>
<evidence type="ECO:0000256" key="8">
    <source>
        <dbReference type="ARBA" id="ARBA00034617"/>
    </source>
</evidence>
<dbReference type="InterPro" id="IPR032284">
    <property type="entry name" value="RecQ_Zn-bd"/>
</dbReference>
<dbReference type="PANTHER" id="PTHR13710">
    <property type="entry name" value="DNA HELICASE RECQ FAMILY MEMBER"/>
    <property type="match status" value="1"/>
</dbReference>
<dbReference type="InterPro" id="IPR013257">
    <property type="entry name" value="SRI"/>
</dbReference>
<feature type="domain" description="Helicase C-terminal" evidence="13">
    <location>
        <begin position="265"/>
        <end position="412"/>
    </location>
</feature>
<keyword evidence="4 10" id="KW-0378">Hydrolase</keyword>
<dbReference type="InterPro" id="IPR027417">
    <property type="entry name" value="P-loop_NTPase"/>
</dbReference>
<dbReference type="EC" id="5.6.2.4" evidence="10"/>
<dbReference type="SUPFAM" id="SSF52540">
    <property type="entry name" value="P-loop containing nucleoside triphosphate hydrolases"/>
    <property type="match status" value="1"/>
</dbReference>
<dbReference type="Pfam" id="PF16124">
    <property type="entry name" value="RecQ_Zn_bind"/>
    <property type="match status" value="1"/>
</dbReference>
<dbReference type="PROSITE" id="PS51194">
    <property type="entry name" value="HELICASE_CTER"/>
    <property type="match status" value="1"/>
</dbReference>
<evidence type="ECO:0000256" key="1">
    <source>
        <dbReference type="ARBA" id="ARBA00004123"/>
    </source>
</evidence>
<dbReference type="PROSITE" id="PS51192">
    <property type="entry name" value="HELICASE_ATP_BIND_1"/>
    <property type="match status" value="1"/>
</dbReference>
<evidence type="ECO:0000256" key="4">
    <source>
        <dbReference type="ARBA" id="ARBA00022801"/>
    </source>
</evidence>
<protein>
    <recommendedName>
        <fullName evidence="10">ATP-dependent DNA helicase</fullName>
        <ecNumber evidence="10">5.6.2.4</ecNumber>
    </recommendedName>
</protein>
<feature type="domain" description="Helicase ATP-binding" evidence="12">
    <location>
        <begin position="51"/>
        <end position="227"/>
    </location>
</feature>
<dbReference type="Proteomes" id="UP000694941">
    <property type="component" value="Unplaced"/>
</dbReference>
<keyword evidence="6 10" id="KW-0067">ATP-binding</keyword>
<dbReference type="GeneID" id="106477043"/>
<dbReference type="InterPro" id="IPR004589">
    <property type="entry name" value="DNA_helicase_ATP-dep_RecQ"/>
</dbReference>
<dbReference type="SMART" id="SM00487">
    <property type="entry name" value="DEXDc"/>
    <property type="match status" value="1"/>
</dbReference>
<accession>A0ABM1C2L2</accession>
<dbReference type="RefSeq" id="XP_013793101.1">
    <property type="nucleotide sequence ID" value="XM_013937647.2"/>
</dbReference>
<evidence type="ECO:0000256" key="7">
    <source>
        <dbReference type="ARBA" id="ARBA00023242"/>
    </source>
</evidence>
<evidence type="ECO:0000256" key="9">
    <source>
        <dbReference type="ARBA" id="ARBA00049360"/>
    </source>
</evidence>
<organism evidence="14 15">
    <name type="scientific">Limulus polyphemus</name>
    <name type="common">Atlantic horseshoe crab</name>
    <dbReference type="NCBI Taxonomy" id="6850"/>
    <lineage>
        <taxon>Eukaryota</taxon>
        <taxon>Metazoa</taxon>
        <taxon>Ecdysozoa</taxon>
        <taxon>Arthropoda</taxon>
        <taxon>Chelicerata</taxon>
        <taxon>Merostomata</taxon>
        <taxon>Xiphosura</taxon>
        <taxon>Limulidae</taxon>
        <taxon>Limulus</taxon>
    </lineage>
</organism>
<dbReference type="Pfam" id="PF00271">
    <property type="entry name" value="Helicase_C"/>
    <property type="match status" value="1"/>
</dbReference>
<keyword evidence="5 10" id="KW-0347">Helicase</keyword>
<keyword evidence="14" id="KW-1185">Reference proteome</keyword>